<dbReference type="OrthoDB" id="2507068at2759"/>
<reference evidence="2" key="2">
    <citation type="journal article" date="2011" name="Proc. Natl. Acad. Sci. U.S.A.">
        <title>Obligate biotrophy features unraveled by the genomic analysis of rust fungi.</title>
        <authorList>
            <person name="Duplessis S."/>
            <person name="Cuomo C.A."/>
            <person name="Lin Y.-C."/>
            <person name="Aerts A."/>
            <person name="Tisserant E."/>
            <person name="Veneault-Fourrey C."/>
            <person name="Joly D.L."/>
            <person name="Hacquard S."/>
            <person name="Amselem J."/>
            <person name="Cantarel B.L."/>
            <person name="Chiu R."/>
            <person name="Coutinho P.M."/>
            <person name="Feau N."/>
            <person name="Field M."/>
            <person name="Frey P."/>
            <person name="Gelhaye E."/>
            <person name="Goldberg J."/>
            <person name="Grabherr M.G."/>
            <person name="Kodira C.D."/>
            <person name="Kohler A."/>
            <person name="Kuees U."/>
            <person name="Lindquist E.A."/>
            <person name="Lucas S.M."/>
            <person name="Mago R."/>
            <person name="Mauceli E."/>
            <person name="Morin E."/>
            <person name="Murat C."/>
            <person name="Pangilinan J.L."/>
            <person name="Park R."/>
            <person name="Pearson M."/>
            <person name="Quesneville H."/>
            <person name="Rouhier N."/>
            <person name="Sakthikumar S."/>
            <person name="Salamov A.A."/>
            <person name="Schmutz J."/>
            <person name="Selles B."/>
            <person name="Shapiro H."/>
            <person name="Tanguay P."/>
            <person name="Tuskan G.A."/>
            <person name="Henrissat B."/>
            <person name="Van de Peer Y."/>
            <person name="Rouze P."/>
            <person name="Ellis J.G."/>
            <person name="Dodds P.N."/>
            <person name="Schein J.E."/>
            <person name="Zhong S."/>
            <person name="Hamelin R.C."/>
            <person name="Grigoriev I.V."/>
            <person name="Szabo L.J."/>
            <person name="Martin F."/>
        </authorList>
    </citation>
    <scope>NUCLEOTIDE SEQUENCE [LARGE SCALE GENOMIC DNA]</scope>
    <source>
        <strain evidence="2">CRL 75-36-700-3 / race SCCL</strain>
    </source>
</reference>
<dbReference type="HOGENOM" id="CLU_131661_0_0_1"/>
<dbReference type="OMA" id="FKSAYTQ"/>
<gene>
    <name evidence="1" type="ORF">PGTG_10229</name>
</gene>
<protein>
    <submittedName>
        <fullName evidence="1">Uncharacterized protein</fullName>
    </submittedName>
</protein>
<dbReference type="RefSeq" id="XP_003328928.1">
    <property type="nucleotide sequence ID" value="XM_003328880.1"/>
</dbReference>
<name>E3KJN4_PUCGT</name>
<dbReference type="EMBL" id="DS178290">
    <property type="protein sequence ID" value="EFP84509.1"/>
    <property type="molecule type" value="Genomic_DNA"/>
</dbReference>
<sequence length="110" mass="12637">MSSDSDSSDNKELIRIEKLTLVNWVQWKSRFTLYLKSHKLYTLIYILGKYEKNTDKYTDKNYKALNALYGAVSKELHNEIPENDTSFKDAWDALASACGQNLVTTICAAY</sequence>
<accession>E3KJN4</accession>
<dbReference type="AlphaFoldDB" id="E3KJN4"/>
<dbReference type="Proteomes" id="UP000008783">
    <property type="component" value="Unassembled WGS sequence"/>
</dbReference>
<evidence type="ECO:0000313" key="2">
    <source>
        <dbReference type="Proteomes" id="UP000008783"/>
    </source>
</evidence>
<keyword evidence="2" id="KW-1185">Reference proteome</keyword>
<proteinExistence type="predicted"/>
<organism evidence="1 2">
    <name type="scientific">Puccinia graminis f. sp. tritici (strain CRL 75-36-700-3 / race SCCL)</name>
    <name type="common">Black stem rust fungus</name>
    <dbReference type="NCBI Taxonomy" id="418459"/>
    <lineage>
        <taxon>Eukaryota</taxon>
        <taxon>Fungi</taxon>
        <taxon>Dikarya</taxon>
        <taxon>Basidiomycota</taxon>
        <taxon>Pucciniomycotina</taxon>
        <taxon>Pucciniomycetes</taxon>
        <taxon>Pucciniales</taxon>
        <taxon>Pucciniaceae</taxon>
        <taxon>Puccinia</taxon>
    </lineage>
</organism>
<dbReference type="InParanoid" id="E3KJN4"/>
<reference key="1">
    <citation type="submission" date="2007-01" db="EMBL/GenBank/DDBJ databases">
        <title>The Genome Sequence of Puccinia graminis f. sp. tritici Strain CRL 75-36-700-3.</title>
        <authorList>
            <consortium name="The Broad Institute Genome Sequencing Platform"/>
            <person name="Birren B."/>
            <person name="Lander E."/>
            <person name="Galagan J."/>
            <person name="Nusbaum C."/>
            <person name="Devon K."/>
            <person name="Cuomo C."/>
            <person name="Jaffe D."/>
            <person name="Butler J."/>
            <person name="Alvarez P."/>
            <person name="Gnerre S."/>
            <person name="Grabherr M."/>
            <person name="Mauceli E."/>
            <person name="Brockman W."/>
            <person name="Young S."/>
            <person name="LaButti K."/>
            <person name="Sykes S."/>
            <person name="DeCaprio D."/>
            <person name="Crawford M."/>
            <person name="Koehrsen M."/>
            <person name="Engels R."/>
            <person name="Montgomery P."/>
            <person name="Pearson M."/>
            <person name="Howarth C."/>
            <person name="Larson L."/>
            <person name="White J."/>
            <person name="Zeng Q."/>
            <person name="Kodira C."/>
            <person name="Yandava C."/>
            <person name="Alvarado L."/>
            <person name="O'Leary S."/>
            <person name="Szabo L."/>
            <person name="Dean R."/>
            <person name="Schein J."/>
        </authorList>
    </citation>
    <scope>NUCLEOTIDE SEQUENCE</scope>
    <source>
        <strain>CRL 75-36-700-3</strain>
    </source>
</reference>
<dbReference type="VEuPathDB" id="FungiDB:PGTG_10229"/>
<dbReference type="GeneID" id="10546019"/>
<dbReference type="KEGG" id="pgr:PGTG_10229"/>
<evidence type="ECO:0000313" key="1">
    <source>
        <dbReference type="EMBL" id="EFP84509.1"/>
    </source>
</evidence>